<dbReference type="EMBL" id="SEKV01000567">
    <property type="protein sequence ID" value="TFY55703.1"/>
    <property type="molecule type" value="Genomic_DNA"/>
</dbReference>
<evidence type="ECO:0000256" key="2">
    <source>
        <dbReference type="SAM" id="MobiDB-lite"/>
    </source>
</evidence>
<feature type="compositionally biased region" description="Polar residues" evidence="2">
    <location>
        <begin position="552"/>
        <end position="581"/>
    </location>
</feature>
<proteinExistence type="predicted"/>
<feature type="region of interest" description="Disordered" evidence="2">
    <location>
        <begin position="421"/>
        <end position="458"/>
    </location>
</feature>
<feature type="region of interest" description="Disordered" evidence="2">
    <location>
        <begin position="199"/>
        <end position="350"/>
    </location>
</feature>
<protein>
    <recommendedName>
        <fullName evidence="5">DUF3835 domain-containing protein</fullName>
    </recommendedName>
</protein>
<feature type="coiled-coil region" evidence="1">
    <location>
        <begin position="137"/>
        <end position="180"/>
    </location>
</feature>
<feature type="compositionally biased region" description="Acidic residues" evidence="2">
    <location>
        <begin position="334"/>
        <end position="350"/>
    </location>
</feature>
<dbReference type="AlphaFoldDB" id="A0A4Y9Y1U3"/>
<dbReference type="STRING" id="34475.A0A4Y9Y1U3"/>
<dbReference type="Proteomes" id="UP000298390">
    <property type="component" value="Unassembled WGS sequence"/>
</dbReference>
<evidence type="ECO:0008006" key="5">
    <source>
        <dbReference type="Google" id="ProtNLM"/>
    </source>
</evidence>
<reference evidence="3 4" key="1">
    <citation type="submission" date="2019-01" db="EMBL/GenBank/DDBJ databases">
        <title>Genome sequencing of the rare red list fungi Fomitopsis rosea.</title>
        <authorList>
            <person name="Buettner E."/>
            <person name="Kellner H."/>
        </authorList>
    </citation>
    <scope>NUCLEOTIDE SEQUENCE [LARGE SCALE GENOMIC DNA]</scope>
    <source>
        <strain evidence="3 4">DSM 105464</strain>
    </source>
</reference>
<organism evidence="3 4">
    <name type="scientific">Rhodofomes roseus</name>
    <dbReference type="NCBI Taxonomy" id="34475"/>
    <lineage>
        <taxon>Eukaryota</taxon>
        <taxon>Fungi</taxon>
        <taxon>Dikarya</taxon>
        <taxon>Basidiomycota</taxon>
        <taxon>Agaricomycotina</taxon>
        <taxon>Agaricomycetes</taxon>
        <taxon>Polyporales</taxon>
        <taxon>Rhodofomes</taxon>
    </lineage>
</organism>
<evidence type="ECO:0000256" key="1">
    <source>
        <dbReference type="SAM" id="Coils"/>
    </source>
</evidence>
<evidence type="ECO:0000313" key="4">
    <source>
        <dbReference type="Proteomes" id="UP000298390"/>
    </source>
</evidence>
<gene>
    <name evidence="3" type="ORF">EVJ58_g8083</name>
</gene>
<evidence type="ECO:0000313" key="3">
    <source>
        <dbReference type="EMBL" id="TFY55703.1"/>
    </source>
</evidence>
<feature type="region of interest" description="Disordered" evidence="2">
    <location>
        <begin position="501"/>
        <end position="728"/>
    </location>
</feature>
<feature type="compositionally biased region" description="Low complexity" evidence="2">
    <location>
        <begin position="510"/>
        <end position="519"/>
    </location>
</feature>
<feature type="compositionally biased region" description="Basic and acidic residues" evidence="2">
    <location>
        <begin position="698"/>
        <end position="728"/>
    </location>
</feature>
<feature type="compositionally biased region" description="Basic and acidic residues" evidence="2">
    <location>
        <begin position="240"/>
        <end position="253"/>
    </location>
</feature>
<comment type="caution">
    <text evidence="3">The sequence shown here is derived from an EMBL/GenBank/DDBJ whole genome shotgun (WGS) entry which is preliminary data.</text>
</comment>
<feature type="compositionally biased region" description="Low complexity" evidence="2">
    <location>
        <begin position="650"/>
        <end position="678"/>
    </location>
</feature>
<accession>A0A4Y9Y1U3</accession>
<feature type="compositionally biased region" description="Polar residues" evidence="2">
    <location>
        <begin position="259"/>
        <end position="270"/>
    </location>
</feature>
<sequence>MASSAATGSKKELNESRAEALQALLNSISPEDASSQGQKLSSDQVKMISEKLGELLGDGDLGEVVGTQKRNEKGELLNEEGLPIVDIVEPVKEDTAPVPPPASVASPPIFDDPDLLPHWALSPVEKARRKAERERTLDLLEDEERIEQEREETAERERWRAELEKRKAAAKTELESLRKARQLQKKMGKALLRNVIETQESAENGTELEAKERKVGQPKKGVSFADAPGERNSNEAASEDESKQWGDVALDRLRKGKTSFLTRAQMNNQPMKMDVVERHPGGAQAEPPAQREPDSDDESVPGSPVPADSDEGDVIRSDVDSDEQTGHEPLSDSDATDVEQMSDDGEPVTWQDEDFDYAQHQREVVLAYYEKRATIGMQAYSAMRAHSHDEDANEWDQPVRVLLCITLAESSNCVQEVPLDATLASPPPKPSASRFKSEHPSSSTLASHSLGASVLPSSQTSSLKKAVRMGKLESGQLVGDDSDDDVTQEAREIVELLTRGDVANIGPQPSAAASTSASTVPLPGPPSSASTEDSTVPSKPKSKVSKFKLSLAQPQGRESSSTGSPSLQTPQMTSDRSSPKLTSPEPGTPISVPTPSSRPTDGRHNDNGAVIPEPIRRKGVHDQMPIMIVDSPSFGPPGSAPTTPSMIVDSPSFSPPSGSVPRTTATSSMPPMVVDSPSYIPPGLATGGRRTGVVMAAEVKESAPQRRGDAGEGGNKERKVSKFRAERM</sequence>
<keyword evidence="1" id="KW-0175">Coiled coil</keyword>
<name>A0A4Y9Y1U3_9APHY</name>
<feature type="compositionally biased region" description="Basic and acidic residues" evidence="2">
    <location>
        <begin position="313"/>
        <end position="330"/>
    </location>
</feature>